<name>A0A9X1DD05_9SPHN</name>
<evidence type="ECO:0008006" key="4">
    <source>
        <dbReference type="Google" id="ProtNLM"/>
    </source>
</evidence>
<keyword evidence="1" id="KW-0479">Metal-binding</keyword>
<proteinExistence type="predicted"/>
<protein>
    <recommendedName>
        <fullName evidence="4">Inositol monophosphatase</fullName>
    </recommendedName>
</protein>
<reference evidence="2" key="1">
    <citation type="submission" date="2021-05" db="EMBL/GenBank/DDBJ databases">
        <title>Genome of Sphingobium sp. strain.</title>
        <authorList>
            <person name="Fan R."/>
        </authorList>
    </citation>
    <scope>NUCLEOTIDE SEQUENCE</scope>
    <source>
        <strain evidence="2">H33</strain>
    </source>
</reference>
<keyword evidence="1" id="KW-0460">Magnesium</keyword>
<sequence length="99" mass="10420">MRPALPAIRLIALGENDFEPGPASDERAEGLRALDFAVARYGCASFSLAGAALGWTDGYVEHGCGLWDIAAGVVICREAGLCVTASEIAPGRWSIDARR</sequence>
<organism evidence="2 3">
    <name type="scientific">Sphingobium nicotianae</name>
    <dbReference type="NCBI Taxonomy" id="2782607"/>
    <lineage>
        <taxon>Bacteria</taxon>
        <taxon>Pseudomonadati</taxon>
        <taxon>Pseudomonadota</taxon>
        <taxon>Alphaproteobacteria</taxon>
        <taxon>Sphingomonadales</taxon>
        <taxon>Sphingomonadaceae</taxon>
        <taxon>Sphingobium</taxon>
    </lineage>
</organism>
<evidence type="ECO:0000313" key="3">
    <source>
        <dbReference type="Proteomes" id="UP001138757"/>
    </source>
</evidence>
<comment type="caution">
    <text evidence="2">The sequence shown here is derived from an EMBL/GenBank/DDBJ whole genome shotgun (WGS) entry which is preliminary data.</text>
</comment>
<keyword evidence="3" id="KW-1185">Reference proteome</keyword>
<dbReference type="InterPro" id="IPR000760">
    <property type="entry name" value="Inositol_monophosphatase-like"/>
</dbReference>
<gene>
    <name evidence="2" type="ORF">KK488_13135</name>
</gene>
<dbReference type="Gene3D" id="3.40.190.80">
    <property type="match status" value="1"/>
</dbReference>
<comment type="cofactor">
    <cofactor evidence="1">
        <name>Mg(2+)</name>
        <dbReference type="ChEBI" id="CHEBI:18420"/>
    </cofactor>
</comment>
<dbReference type="Proteomes" id="UP001138757">
    <property type="component" value="Unassembled WGS sequence"/>
</dbReference>
<evidence type="ECO:0000313" key="2">
    <source>
        <dbReference type="EMBL" id="MBT2187892.1"/>
    </source>
</evidence>
<evidence type="ECO:0000256" key="1">
    <source>
        <dbReference type="PIRSR" id="PIRSR600760-2"/>
    </source>
</evidence>
<dbReference type="EMBL" id="JAHGAW010000008">
    <property type="protein sequence ID" value="MBT2187892.1"/>
    <property type="molecule type" value="Genomic_DNA"/>
</dbReference>
<dbReference type="Pfam" id="PF00459">
    <property type="entry name" value="Inositol_P"/>
    <property type="match status" value="1"/>
</dbReference>
<feature type="binding site" evidence="1">
    <location>
        <position position="68"/>
    </location>
    <ligand>
        <name>Mg(2+)</name>
        <dbReference type="ChEBI" id="CHEBI:18420"/>
        <label>1</label>
        <note>catalytic</note>
    </ligand>
</feature>
<dbReference type="GO" id="GO:0046872">
    <property type="term" value="F:metal ion binding"/>
    <property type="evidence" value="ECO:0007669"/>
    <property type="project" value="UniProtKB-KW"/>
</dbReference>
<dbReference type="AlphaFoldDB" id="A0A9X1DD05"/>
<accession>A0A9X1DD05</accession>
<dbReference type="RefSeq" id="WP_214624142.1">
    <property type="nucleotide sequence ID" value="NZ_JAHGAW010000008.1"/>
</dbReference>
<dbReference type="SUPFAM" id="SSF56655">
    <property type="entry name" value="Carbohydrate phosphatase"/>
    <property type="match status" value="1"/>
</dbReference>